<evidence type="ECO:0000313" key="1">
    <source>
        <dbReference type="EMBL" id="MED6186613.1"/>
    </source>
</evidence>
<reference evidence="1 2" key="1">
    <citation type="journal article" date="2023" name="Plants (Basel)">
        <title>Bridging the Gap: Combining Genomics and Transcriptomics Approaches to Understand Stylosanthes scabra, an Orphan Legume from the Brazilian Caatinga.</title>
        <authorList>
            <person name="Ferreira-Neto J.R.C."/>
            <person name="da Silva M.D."/>
            <person name="Binneck E."/>
            <person name="de Melo N.F."/>
            <person name="da Silva R.H."/>
            <person name="de Melo A.L.T.M."/>
            <person name="Pandolfi V."/>
            <person name="Bustamante F.O."/>
            <person name="Brasileiro-Vidal A.C."/>
            <person name="Benko-Iseppon A.M."/>
        </authorList>
    </citation>
    <scope>NUCLEOTIDE SEQUENCE [LARGE SCALE GENOMIC DNA]</scope>
    <source>
        <tissue evidence="1">Leaves</tissue>
    </source>
</reference>
<proteinExistence type="predicted"/>
<organism evidence="1 2">
    <name type="scientific">Stylosanthes scabra</name>
    <dbReference type="NCBI Taxonomy" id="79078"/>
    <lineage>
        <taxon>Eukaryota</taxon>
        <taxon>Viridiplantae</taxon>
        <taxon>Streptophyta</taxon>
        <taxon>Embryophyta</taxon>
        <taxon>Tracheophyta</taxon>
        <taxon>Spermatophyta</taxon>
        <taxon>Magnoliopsida</taxon>
        <taxon>eudicotyledons</taxon>
        <taxon>Gunneridae</taxon>
        <taxon>Pentapetalae</taxon>
        <taxon>rosids</taxon>
        <taxon>fabids</taxon>
        <taxon>Fabales</taxon>
        <taxon>Fabaceae</taxon>
        <taxon>Papilionoideae</taxon>
        <taxon>50 kb inversion clade</taxon>
        <taxon>dalbergioids sensu lato</taxon>
        <taxon>Dalbergieae</taxon>
        <taxon>Pterocarpus clade</taxon>
        <taxon>Stylosanthes</taxon>
    </lineage>
</organism>
<name>A0ABU6WPI8_9FABA</name>
<protein>
    <submittedName>
        <fullName evidence="1">Uncharacterized protein</fullName>
    </submittedName>
</protein>
<accession>A0ABU6WPI8</accession>
<dbReference type="EMBL" id="JASCZI010181975">
    <property type="protein sequence ID" value="MED6186613.1"/>
    <property type="molecule type" value="Genomic_DNA"/>
</dbReference>
<dbReference type="Proteomes" id="UP001341840">
    <property type="component" value="Unassembled WGS sequence"/>
</dbReference>
<gene>
    <name evidence="1" type="ORF">PIB30_068399</name>
</gene>
<comment type="caution">
    <text evidence="1">The sequence shown here is derived from an EMBL/GenBank/DDBJ whole genome shotgun (WGS) entry which is preliminary data.</text>
</comment>
<keyword evidence="2" id="KW-1185">Reference proteome</keyword>
<sequence length="71" mass="7715">MCQDGRFIEQDVGPHNVWAGVIERRARYVYLRGFGPSGPNIRNSCPELGKADVSDVPGFTVVKLAPNVVAS</sequence>
<evidence type="ECO:0000313" key="2">
    <source>
        <dbReference type="Proteomes" id="UP001341840"/>
    </source>
</evidence>